<keyword evidence="2 3" id="KW-0456">Lyase</keyword>
<dbReference type="AlphaFoldDB" id="A0A4R3I5Q6"/>
<dbReference type="EC" id="4.2.1.-" evidence="3"/>
<evidence type="ECO:0000313" key="4">
    <source>
        <dbReference type="EMBL" id="TCS40461.1"/>
    </source>
</evidence>
<evidence type="ECO:0000313" key="5">
    <source>
        <dbReference type="Proteomes" id="UP000295793"/>
    </source>
</evidence>
<dbReference type="Proteomes" id="UP000295793">
    <property type="component" value="Unassembled WGS sequence"/>
</dbReference>
<dbReference type="OrthoDB" id="149585at2"/>
<comment type="caution">
    <text evidence="4">The sequence shown here is derived from an EMBL/GenBank/DDBJ whole genome shotgun (WGS) entry which is preliminary data.</text>
</comment>
<keyword evidence="5" id="KW-1185">Reference proteome</keyword>
<comment type="similarity">
    <text evidence="1 3">Belongs to the D-glutamate cyclase family.</text>
</comment>
<dbReference type="InterPro" id="IPR016938">
    <property type="entry name" value="UPF0317"/>
</dbReference>
<proteinExistence type="inferred from homology"/>
<dbReference type="Gene3D" id="3.40.1640.10">
    <property type="entry name" value="PSTPO5379-like"/>
    <property type="match status" value="1"/>
</dbReference>
<dbReference type="RefSeq" id="WP_132701969.1">
    <property type="nucleotide sequence ID" value="NZ_SLZR01000009.1"/>
</dbReference>
<dbReference type="Pfam" id="PF07286">
    <property type="entry name" value="D-Glu_cyclase"/>
    <property type="match status" value="1"/>
</dbReference>
<evidence type="ECO:0000256" key="1">
    <source>
        <dbReference type="ARBA" id="ARBA00007896"/>
    </source>
</evidence>
<dbReference type="GO" id="GO:0016829">
    <property type="term" value="F:lyase activity"/>
    <property type="evidence" value="ECO:0007669"/>
    <property type="project" value="UniProtKB-KW"/>
</dbReference>
<organism evidence="4 5">
    <name type="scientific">Reinekea marinisedimentorum</name>
    <dbReference type="NCBI Taxonomy" id="230495"/>
    <lineage>
        <taxon>Bacteria</taxon>
        <taxon>Pseudomonadati</taxon>
        <taxon>Pseudomonadota</taxon>
        <taxon>Gammaproteobacteria</taxon>
        <taxon>Oceanospirillales</taxon>
        <taxon>Saccharospirillaceae</taxon>
        <taxon>Reinekea</taxon>
    </lineage>
</organism>
<name>A0A4R3I5Q6_9GAMM</name>
<reference evidence="4 5" key="1">
    <citation type="submission" date="2019-03" db="EMBL/GenBank/DDBJ databases">
        <title>Genomic Encyclopedia of Archaeal and Bacterial Type Strains, Phase II (KMG-II): from individual species to whole genera.</title>
        <authorList>
            <person name="Goeker M."/>
        </authorList>
    </citation>
    <scope>NUCLEOTIDE SEQUENCE [LARGE SCALE GENOMIC DNA]</scope>
    <source>
        <strain evidence="4 5">DSM 15388</strain>
    </source>
</reference>
<dbReference type="PANTHER" id="PTHR32022">
    <property type="entry name" value="D-GLUTAMATE CYCLASE, MITOCHONDRIAL"/>
    <property type="match status" value="1"/>
</dbReference>
<evidence type="ECO:0000256" key="2">
    <source>
        <dbReference type="ARBA" id="ARBA00023239"/>
    </source>
</evidence>
<protein>
    <recommendedName>
        <fullName evidence="3">Putative hydro-lyase BCF53_109171</fullName>
        <ecNumber evidence="3">4.2.1.-</ecNumber>
    </recommendedName>
</protein>
<dbReference type="Gene3D" id="3.30.2040.10">
    <property type="entry name" value="PSTPO5379-like domain"/>
    <property type="match status" value="1"/>
</dbReference>
<evidence type="ECO:0000256" key="3">
    <source>
        <dbReference type="HAMAP-Rule" id="MF_01830"/>
    </source>
</evidence>
<gene>
    <name evidence="4" type="ORF">BCF53_109171</name>
</gene>
<sequence>MTPQELRLACRDGSFTTNTSGYCAGYVQANLVILPKSWADEFFVFAQQNPKPCPIIGFSKTPGEPVIRVGGKDVDIRSDLPQYRVWRDGELAGEPADVSDVWQDDFVTFLIGCSFSFEEALLADGLEIRNITEQVNVPMFNTNIACEPTERFYGNQVVSMRPFKAADAIRMIQICSRFPNVHGAPVHLGDPSLIGIEDIQKPDYGDAVTVNEGELPVFTACGVTPQAVIKQAKPPVCITHSPGCMLVTDIPNSKLAIF</sequence>
<dbReference type="PIRSF" id="PIRSF029755">
    <property type="entry name" value="UCP029755"/>
    <property type="match status" value="1"/>
</dbReference>
<dbReference type="InterPro" id="IPR038021">
    <property type="entry name" value="Putative_hydro-lyase"/>
</dbReference>
<accession>A0A4R3I5Q6</accession>
<dbReference type="EMBL" id="SLZR01000009">
    <property type="protein sequence ID" value="TCS40461.1"/>
    <property type="molecule type" value="Genomic_DNA"/>
</dbReference>
<dbReference type="HAMAP" id="MF_01830">
    <property type="entry name" value="Hydro_lyase"/>
    <property type="match status" value="1"/>
</dbReference>
<dbReference type="FunFam" id="3.30.2040.10:FF:000001">
    <property type="entry name" value="D-glutamate cyclase, mitochondrial"/>
    <property type="match status" value="1"/>
</dbReference>
<dbReference type="SUPFAM" id="SSF160920">
    <property type="entry name" value="PSTPO5379-like"/>
    <property type="match status" value="1"/>
</dbReference>
<dbReference type="NCBIfam" id="NF003969">
    <property type="entry name" value="PRK05463.1"/>
    <property type="match status" value="1"/>
</dbReference>
<dbReference type="PANTHER" id="PTHR32022:SF10">
    <property type="entry name" value="D-GLUTAMATE CYCLASE, MITOCHONDRIAL"/>
    <property type="match status" value="1"/>
</dbReference>
<dbReference type="InterPro" id="IPR009906">
    <property type="entry name" value="D-Glu_cyclase"/>
</dbReference>